<comment type="caution">
    <text evidence="1">The sequence shown here is derived from an EMBL/GenBank/DDBJ whole genome shotgun (WGS) entry which is preliminary data.</text>
</comment>
<evidence type="ECO:0008006" key="3">
    <source>
        <dbReference type="Google" id="ProtNLM"/>
    </source>
</evidence>
<keyword evidence="2" id="KW-1185">Reference proteome</keyword>
<dbReference type="AlphaFoldDB" id="A0A437MQU1"/>
<dbReference type="EMBL" id="SACK01000006">
    <property type="protein sequence ID" value="RVT99992.1"/>
    <property type="molecule type" value="Genomic_DNA"/>
</dbReference>
<dbReference type="Proteomes" id="UP000282759">
    <property type="component" value="Unassembled WGS sequence"/>
</dbReference>
<organism evidence="1 2">
    <name type="scientific">Mucilaginibacter limnophilus</name>
    <dbReference type="NCBI Taxonomy" id="1932778"/>
    <lineage>
        <taxon>Bacteria</taxon>
        <taxon>Pseudomonadati</taxon>
        <taxon>Bacteroidota</taxon>
        <taxon>Sphingobacteriia</taxon>
        <taxon>Sphingobacteriales</taxon>
        <taxon>Sphingobacteriaceae</taxon>
        <taxon>Mucilaginibacter</taxon>
    </lineage>
</organism>
<protein>
    <recommendedName>
        <fullName evidence="3">DUF4412 domain-containing protein</fullName>
    </recommendedName>
</protein>
<evidence type="ECO:0000313" key="1">
    <source>
        <dbReference type="EMBL" id="RVT99992.1"/>
    </source>
</evidence>
<accession>A0A437MQU1</accession>
<sequence>MKRTLITLAFIIACIVTYAQSFEGYIVYKNSYKSKTDNLSDSMMTAMMGDTQKWYTKGGEYKSEINGTFMQWQIYNKADNKLYTKIATSNDALFNYADVNTDEIQNVQLNKGVTEVLGYKCDELILTCKSGIQKYYFSSKLPLDSKLFEKHKYGNWYEFLNRTNAVPLKIILDNPQLSLESVATEIKKVPLDKNLFVLPAGMNATINPY</sequence>
<proteinExistence type="predicted"/>
<dbReference type="OrthoDB" id="1377129at2"/>
<dbReference type="RefSeq" id="WP_127705808.1">
    <property type="nucleotide sequence ID" value="NZ_SACK01000006.1"/>
</dbReference>
<evidence type="ECO:0000313" key="2">
    <source>
        <dbReference type="Proteomes" id="UP000282759"/>
    </source>
</evidence>
<gene>
    <name evidence="1" type="ORF">EOD41_13585</name>
</gene>
<reference evidence="1 2" key="1">
    <citation type="submission" date="2019-01" db="EMBL/GenBank/DDBJ databases">
        <authorList>
            <person name="Chen W.-M."/>
        </authorList>
    </citation>
    <scope>NUCLEOTIDE SEQUENCE [LARGE SCALE GENOMIC DNA]</scope>
    <source>
        <strain evidence="1 2">YBJ-36</strain>
    </source>
</reference>
<name>A0A437MQU1_9SPHI</name>